<geneLocation type="plasmid" evidence="1 2">
    <name>p09_09</name>
</geneLocation>
<evidence type="ECO:0008006" key="3">
    <source>
        <dbReference type="Google" id="ProtNLM"/>
    </source>
</evidence>
<evidence type="ECO:0000313" key="2">
    <source>
        <dbReference type="Proteomes" id="UP000223982"/>
    </source>
</evidence>
<name>A0AA44ZDK6_CUTAC</name>
<organism evidence="1 2">
    <name type="scientific">Cutibacterium acnes</name>
    <name type="common">Propionibacterium acnes</name>
    <dbReference type="NCBI Taxonomy" id="1747"/>
    <lineage>
        <taxon>Bacteria</taxon>
        <taxon>Bacillati</taxon>
        <taxon>Actinomycetota</taxon>
        <taxon>Actinomycetes</taxon>
        <taxon>Propionibacteriales</taxon>
        <taxon>Propionibacteriaceae</taxon>
        <taxon>Cutibacterium</taxon>
    </lineage>
</organism>
<protein>
    <recommendedName>
        <fullName evidence="3">Toxin</fullName>
    </recommendedName>
</protein>
<evidence type="ECO:0000313" key="1">
    <source>
        <dbReference type="EMBL" id="PHJ26195.1"/>
    </source>
</evidence>
<dbReference type="EMBL" id="LKVB01000016">
    <property type="protein sequence ID" value="PHJ26195.1"/>
    <property type="molecule type" value="Genomic_DNA"/>
</dbReference>
<dbReference type="AlphaFoldDB" id="A0AA44ZDK6"/>
<dbReference type="Proteomes" id="UP000223982">
    <property type="component" value="Plasmid p09_09"/>
</dbReference>
<comment type="caution">
    <text evidence="1">The sequence shown here is derived from an EMBL/GenBank/DDBJ whole genome shotgun (WGS) entry which is preliminary data.</text>
</comment>
<proteinExistence type="predicted"/>
<sequence length="89" mass="9651">MAIEFTDSAGKHGFTREDAIHAMQTPEVFTPHFDHSRTSGPDVAAWVGPARGGRTIEVFATLVPPDTVTVFHCMDVRATTIAKLNGERA</sequence>
<gene>
    <name evidence="1" type="ORF">APS60_12415</name>
</gene>
<keyword evidence="1" id="KW-0614">Plasmid</keyword>
<accession>A0AA44ZDK6</accession>
<reference evidence="1 2" key="1">
    <citation type="submission" date="2017-02" db="EMBL/GenBank/DDBJ databases">
        <title>Prevalence of linear plasmids in Propionibacterium acnes isolates obtained from cancerous prostatic tissue.</title>
        <authorList>
            <person name="Davidsson S."/>
            <person name="Bruggemann H."/>
        </authorList>
    </citation>
    <scope>NUCLEOTIDE SEQUENCE [LARGE SCALE GENOMIC DNA]</scope>
    <source>
        <strain evidence="1 2">09-9</strain>
        <plasmid evidence="1 2">p09_09</plasmid>
    </source>
</reference>
<dbReference type="RefSeq" id="WP_002543452.1">
    <property type="nucleotide sequence ID" value="NZ_CAMHVD010000011.1"/>
</dbReference>